<organism evidence="2 3">
    <name type="scientific">Weissella jogaejeotgali</name>
    <dbReference type="NCBI Taxonomy" id="1631871"/>
    <lineage>
        <taxon>Bacteria</taxon>
        <taxon>Bacillati</taxon>
        <taxon>Bacillota</taxon>
        <taxon>Bacilli</taxon>
        <taxon>Lactobacillales</taxon>
        <taxon>Lactobacillaceae</taxon>
        <taxon>Weissella</taxon>
    </lineage>
</organism>
<dbReference type="SUPFAM" id="SSF88697">
    <property type="entry name" value="PUA domain-like"/>
    <property type="match status" value="1"/>
</dbReference>
<dbReference type="CDD" id="cd06553">
    <property type="entry name" value="ASCH_Ef3133_like"/>
    <property type="match status" value="1"/>
</dbReference>
<dbReference type="PANTHER" id="PTHR39203">
    <property type="entry name" value="CYTOPLASMIC PROTEIN-RELATED"/>
    <property type="match status" value="1"/>
</dbReference>
<dbReference type="Gene3D" id="3.10.400.10">
    <property type="entry name" value="Sulfate adenylyltransferase"/>
    <property type="match status" value="1"/>
</dbReference>
<sequence length="154" mass="17523">MPSTEIKNYWEKFCQSNHLDTATNYSAWAYGNSTEMANDLADLTVRGIKTATTSAAELYEFGEPKPYVGEYNIILNGDQKPVCITRTTVVETIPYDLVSAEHAYHEGEGDRSLGYWRKVHEPFFKQEYAQMGQNFHEKIPCICEVFEVVYSGAD</sequence>
<dbReference type="EMBL" id="CP014332">
    <property type="protein sequence ID" value="APS41212.1"/>
    <property type="molecule type" value="Genomic_DNA"/>
</dbReference>
<reference evidence="2 3" key="1">
    <citation type="submission" date="2016-02" db="EMBL/GenBank/DDBJ databases">
        <title>Complete Genome Sequence of Weissella jogaejeotgali FOL01.</title>
        <authorList>
            <person name="Lee J.-H."/>
            <person name="Ku H.-J."/>
        </authorList>
    </citation>
    <scope>NUCLEOTIDE SEQUENCE [LARGE SCALE GENOMIC DNA]</scope>
    <source>
        <strain evidence="2 3">FOL01</strain>
    </source>
</reference>
<dbReference type="KEGG" id="wjo:FOL01_0353"/>
<dbReference type="SMART" id="SM01022">
    <property type="entry name" value="ASCH"/>
    <property type="match status" value="1"/>
</dbReference>
<dbReference type="InterPro" id="IPR009326">
    <property type="entry name" value="DUF984"/>
</dbReference>
<keyword evidence="3" id="KW-1185">Reference proteome</keyword>
<evidence type="ECO:0000259" key="1">
    <source>
        <dbReference type="SMART" id="SM01022"/>
    </source>
</evidence>
<evidence type="ECO:0000313" key="2">
    <source>
        <dbReference type="EMBL" id="APS41212.1"/>
    </source>
</evidence>
<dbReference type="InterPro" id="IPR015947">
    <property type="entry name" value="PUA-like_sf"/>
</dbReference>
<dbReference type="InterPro" id="IPR007374">
    <property type="entry name" value="ASCH_domain"/>
</dbReference>
<dbReference type="Pfam" id="PF04266">
    <property type="entry name" value="ASCH"/>
    <property type="match status" value="1"/>
</dbReference>
<evidence type="ECO:0000313" key="3">
    <source>
        <dbReference type="Proteomes" id="UP000185473"/>
    </source>
</evidence>
<dbReference type="AlphaFoldDB" id="A0A1L6R9N9"/>
<name>A0A1L6R9N9_9LACO</name>
<feature type="domain" description="ASCH" evidence="1">
    <location>
        <begin position="28"/>
        <end position="150"/>
    </location>
</feature>
<dbReference type="PIRSF" id="PIRSF021320">
    <property type="entry name" value="DUF984"/>
    <property type="match status" value="1"/>
</dbReference>
<proteinExistence type="predicted"/>
<dbReference type="STRING" id="1631871.FOL01_0353"/>
<protein>
    <recommendedName>
        <fullName evidence="1">ASCH domain-containing protein</fullName>
    </recommendedName>
</protein>
<gene>
    <name evidence="2" type="ORF">FOL01_0353</name>
</gene>
<accession>A0A1L6R9N9</accession>
<dbReference type="Proteomes" id="UP000185473">
    <property type="component" value="Chromosome"/>
</dbReference>
<dbReference type="PANTHER" id="PTHR39203:SF1">
    <property type="entry name" value="CYTOPLASMIC PROTEIN"/>
    <property type="match status" value="1"/>
</dbReference>